<protein>
    <submittedName>
        <fullName evidence="2">HDOD domain-containing protein</fullName>
    </submittedName>
</protein>
<evidence type="ECO:0000259" key="1">
    <source>
        <dbReference type="PROSITE" id="PS51833"/>
    </source>
</evidence>
<dbReference type="Gene3D" id="1.10.3210.10">
    <property type="entry name" value="Hypothetical protein af1432"/>
    <property type="match status" value="1"/>
</dbReference>
<dbReference type="PANTHER" id="PTHR33525:SF3">
    <property type="entry name" value="RIBONUCLEASE Y"/>
    <property type="match status" value="1"/>
</dbReference>
<sequence>MSAALLVSNTQTLFSFPDVALRINHLIEQPTTRPDDLAAVILCDPGLSARVLRLVNSAYYARATPVATVSQAVRLIGQRALRDLVIATYATDLFKGLPPQQVNMERFWFHGVACGIAARELAIQCGLCGGEHLFLAGLLHSIGKLVFFSQCAEAYLNVFQLIESDKLTVVAAEEQVFGFNYADLGAELLKKWRFPELLWKAVAYHLTPTSAPDYRLEAEIVHSAEQVATIVQSTAIDGGDTLAASAAECLKTLAVRLALPEETVLTLPNMINLQIVEVFEILLPGSTLIY</sequence>
<dbReference type="Pfam" id="PF08668">
    <property type="entry name" value="HDOD"/>
    <property type="match status" value="1"/>
</dbReference>
<dbReference type="InterPro" id="IPR013976">
    <property type="entry name" value="HDOD"/>
</dbReference>
<dbReference type="RefSeq" id="WP_182583206.1">
    <property type="nucleotide sequence ID" value="NZ_JABVCQ010000008.1"/>
</dbReference>
<keyword evidence="3" id="KW-1185">Reference proteome</keyword>
<dbReference type="Proteomes" id="UP000548632">
    <property type="component" value="Unassembled WGS sequence"/>
</dbReference>
<dbReference type="SUPFAM" id="SSF109604">
    <property type="entry name" value="HD-domain/PDEase-like"/>
    <property type="match status" value="1"/>
</dbReference>
<dbReference type="AlphaFoldDB" id="A0A839H863"/>
<accession>A0A839H863</accession>
<dbReference type="PROSITE" id="PS51833">
    <property type="entry name" value="HDOD"/>
    <property type="match status" value="1"/>
</dbReference>
<evidence type="ECO:0000313" key="3">
    <source>
        <dbReference type="Proteomes" id="UP000548632"/>
    </source>
</evidence>
<name>A0A839H863_9GAMM</name>
<organism evidence="2 3">
    <name type="scientific">Thiospirillum jenense</name>
    <dbReference type="NCBI Taxonomy" id="1653858"/>
    <lineage>
        <taxon>Bacteria</taxon>
        <taxon>Pseudomonadati</taxon>
        <taxon>Pseudomonadota</taxon>
        <taxon>Gammaproteobacteria</taxon>
        <taxon>Chromatiales</taxon>
        <taxon>Chromatiaceae</taxon>
        <taxon>Thiospirillum</taxon>
    </lineage>
</organism>
<reference evidence="2 3" key="1">
    <citation type="journal article" date="2020" name="Arch. Microbiol.">
        <title>The genome sequence of the giant phototrophic gammaproteobacterium Thiospirillum jenense gives insight into its physiological properties and phylogenetic relationships.</title>
        <authorList>
            <person name="Imhoff J.F."/>
            <person name="Meyer T.E."/>
            <person name="Kyndt J.A."/>
        </authorList>
    </citation>
    <scope>NUCLEOTIDE SEQUENCE [LARGE SCALE GENOMIC DNA]</scope>
    <source>
        <strain evidence="2 3">DSM 216</strain>
    </source>
</reference>
<dbReference type="InterPro" id="IPR052340">
    <property type="entry name" value="RNase_Y/CdgJ"/>
</dbReference>
<feature type="domain" description="HDOD" evidence="1">
    <location>
        <begin position="13"/>
        <end position="208"/>
    </location>
</feature>
<evidence type="ECO:0000313" key="2">
    <source>
        <dbReference type="EMBL" id="MBB1125655.1"/>
    </source>
</evidence>
<dbReference type="EMBL" id="JABVCQ010000008">
    <property type="protein sequence ID" value="MBB1125655.1"/>
    <property type="molecule type" value="Genomic_DNA"/>
</dbReference>
<comment type="caution">
    <text evidence="2">The sequence shown here is derived from an EMBL/GenBank/DDBJ whole genome shotgun (WGS) entry which is preliminary data.</text>
</comment>
<gene>
    <name evidence="2" type="ORF">HUK38_05330</name>
</gene>
<dbReference type="PANTHER" id="PTHR33525">
    <property type="match status" value="1"/>
</dbReference>
<proteinExistence type="predicted"/>